<evidence type="ECO:0000256" key="4">
    <source>
        <dbReference type="ARBA" id="ARBA00023027"/>
    </source>
</evidence>
<dbReference type="Gene3D" id="3.40.50.720">
    <property type="entry name" value="NAD(P)-binding Rossmann-like Domain"/>
    <property type="match status" value="1"/>
</dbReference>
<evidence type="ECO:0000256" key="6">
    <source>
        <dbReference type="ARBA" id="ARBA00023239"/>
    </source>
</evidence>
<dbReference type="InterPro" id="IPR045004">
    <property type="entry name" value="ECH_dom"/>
</dbReference>
<feature type="domain" description="3-hydroxyacyl-CoA dehydrogenase C-terminal" evidence="9">
    <location>
        <begin position="286"/>
        <end position="355"/>
    </location>
</feature>
<comment type="caution">
    <text evidence="12">The sequence shown here is derived from an EMBL/GenBank/DDBJ whole genome shotgun (WGS) entry which is preliminary data.</text>
</comment>
<dbReference type="RefSeq" id="WP_281794622.1">
    <property type="nucleotide sequence ID" value="NZ_BSDR01000001.1"/>
</dbReference>
<dbReference type="Pfam" id="PF16113">
    <property type="entry name" value="ECH_2"/>
    <property type="match status" value="1"/>
</dbReference>
<feature type="domain" description="3-hydroxyacyl-CoA dehydrogenase C-terminal" evidence="9">
    <location>
        <begin position="187"/>
        <end position="262"/>
    </location>
</feature>
<dbReference type="GO" id="GO:0004300">
    <property type="term" value="F:enoyl-CoA hydratase activity"/>
    <property type="evidence" value="ECO:0007669"/>
    <property type="project" value="UniProtKB-EC"/>
</dbReference>
<dbReference type="GO" id="GO:0070403">
    <property type="term" value="F:NAD+ binding"/>
    <property type="evidence" value="ECO:0007669"/>
    <property type="project" value="InterPro"/>
</dbReference>
<organism evidence="12 13">
    <name type="scientific">Desulforhabdus amnigena</name>
    <dbReference type="NCBI Taxonomy" id="40218"/>
    <lineage>
        <taxon>Bacteria</taxon>
        <taxon>Pseudomonadati</taxon>
        <taxon>Thermodesulfobacteriota</taxon>
        <taxon>Syntrophobacteria</taxon>
        <taxon>Syntrophobacterales</taxon>
        <taxon>Syntrophobacteraceae</taxon>
        <taxon>Desulforhabdus</taxon>
    </lineage>
</organism>
<dbReference type="PROSITE" id="PS00166">
    <property type="entry name" value="ENOYL_COA_HYDRATASE"/>
    <property type="match status" value="1"/>
</dbReference>
<feature type="domain" description="Enoyl-CoA hydratase/isomerase" evidence="11">
    <location>
        <begin position="382"/>
        <end position="667"/>
    </location>
</feature>
<dbReference type="Pfam" id="PF02737">
    <property type="entry name" value="3HCDH_N"/>
    <property type="match status" value="1"/>
</dbReference>
<accession>A0A9W6FUE5</accession>
<keyword evidence="6" id="KW-0456">Lyase</keyword>
<dbReference type="InterPro" id="IPR006108">
    <property type="entry name" value="3HC_DH_C"/>
</dbReference>
<dbReference type="CDD" id="cd06558">
    <property type="entry name" value="crotonase-like"/>
    <property type="match status" value="1"/>
</dbReference>
<dbReference type="GO" id="GO:0003857">
    <property type="term" value="F:(3S)-3-hydroxyacyl-CoA dehydrogenase (NAD+) activity"/>
    <property type="evidence" value="ECO:0007669"/>
    <property type="project" value="UniProtKB-EC"/>
</dbReference>
<keyword evidence="4" id="KW-0520">NAD</keyword>
<proteinExistence type="inferred from homology"/>
<dbReference type="EMBL" id="BSDR01000001">
    <property type="protein sequence ID" value="GLI35075.1"/>
    <property type="molecule type" value="Genomic_DNA"/>
</dbReference>
<keyword evidence="13" id="KW-1185">Reference proteome</keyword>
<keyword evidence="5" id="KW-0413">Isomerase</keyword>
<dbReference type="EC" id="4.2.1.17" evidence="2"/>
<dbReference type="GO" id="GO:0016853">
    <property type="term" value="F:isomerase activity"/>
    <property type="evidence" value="ECO:0007669"/>
    <property type="project" value="UniProtKB-KW"/>
</dbReference>
<evidence type="ECO:0000259" key="10">
    <source>
        <dbReference type="Pfam" id="PF02737"/>
    </source>
</evidence>
<evidence type="ECO:0000313" key="13">
    <source>
        <dbReference type="Proteomes" id="UP001144372"/>
    </source>
</evidence>
<dbReference type="SUPFAM" id="SSF52096">
    <property type="entry name" value="ClpP/crotonase"/>
    <property type="match status" value="1"/>
</dbReference>
<comment type="similarity">
    <text evidence="1">In the N-terminal section; belongs to the enoyl-CoA hydratase/isomerase family.</text>
</comment>
<evidence type="ECO:0000256" key="5">
    <source>
        <dbReference type="ARBA" id="ARBA00023235"/>
    </source>
</evidence>
<evidence type="ECO:0000256" key="8">
    <source>
        <dbReference type="ARBA" id="ARBA00049556"/>
    </source>
</evidence>
<keyword evidence="3" id="KW-0560">Oxidoreductase</keyword>
<evidence type="ECO:0000256" key="2">
    <source>
        <dbReference type="ARBA" id="ARBA00012076"/>
    </source>
</evidence>
<dbReference type="Pfam" id="PF00725">
    <property type="entry name" value="3HCDH"/>
    <property type="match status" value="2"/>
</dbReference>
<dbReference type="SUPFAM" id="SSF51735">
    <property type="entry name" value="NAD(P)-binding Rossmann-fold domains"/>
    <property type="match status" value="1"/>
</dbReference>
<evidence type="ECO:0000256" key="7">
    <source>
        <dbReference type="ARBA" id="ARBA00023268"/>
    </source>
</evidence>
<dbReference type="InterPro" id="IPR006176">
    <property type="entry name" value="3-OHacyl-CoA_DH_NAD-bd"/>
</dbReference>
<evidence type="ECO:0000256" key="3">
    <source>
        <dbReference type="ARBA" id="ARBA00023002"/>
    </source>
</evidence>
<comment type="catalytic activity">
    <reaction evidence="8">
        <text>a (3S)-3-hydroxyacyl-CoA + NAD(+) = a 3-oxoacyl-CoA + NADH + H(+)</text>
        <dbReference type="Rhea" id="RHEA:22432"/>
        <dbReference type="ChEBI" id="CHEBI:15378"/>
        <dbReference type="ChEBI" id="CHEBI:57318"/>
        <dbReference type="ChEBI" id="CHEBI:57540"/>
        <dbReference type="ChEBI" id="CHEBI:57945"/>
        <dbReference type="ChEBI" id="CHEBI:90726"/>
        <dbReference type="EC" id="1.1.1.35"/>
    </reaction>
</comment>
<dbReference type="SUPFAM" id="SSF48179">
    <property type="entry name" value="6-phosphogluconate dehydrogenase C-terminal domain-like"/>
    <property type="match status" value="2"/>
</dbReference>
<dbReference type="FunFam" id="3.40.50.720:FF:000009">
    <property type="entry name" value="Fatty oxidation complex, alpha subunit"/>
    <property type="match status" value="1"/>
</dbReference>
<evidence type="ECO:0000259" key="11">
    <source>
        <dbReference type="Pfam" id="PF16113"/>
    </source>
</evidence>
<evidence type="ECO:0000313" key="12">
    <source>
        <dbReference type="EMBL" id="GLI35075.1"/>
    </source>
</evidence>
<dbReference type="PANTHER" id="PTHR23309">
    <property type="entry name" value="3-HYDROXYACYL-COA DEHYROGENASE"/>
    <property type="match status" value="1"/>
</dbReference>
<evidence type="ECO:0000259" key="9">
    <source>
        <dbReference type="Pfam" id="PF00725"/>
    </source>
</evidence>
<dbReference type="Gene3D" id="3.90.226.10">
    <property type="entry name" value="2-enoyl-CoA Hydratase, Chain A, domain 1"/>
    <property type="match status" value="1"/>
</dbReference>
<protein>
    <recommendedName>
        <fullName evidence="2">enoyl-CoA hydratase</fullName>
        <ecNumber evidence="2">4.2.1.17</ecNumber>
    </recommendedName>
</protein>
<evidence type="ECO:0000256" key="1">
    <source>
        <dbReference type="ARBA" id="ARBA00008750"/>
    </source>
</evidence>
<gene>
    <name evidence="12" type="ORF">DAMNIGENAA_25080</name>
</gene>
<dbReference type="InterPro" id="IPR018376">
    <property type="entry name" value="Enoyl-CoA_hyd/isom_CS"/>
</dbReference>
<sequence length="679" mass="73724">MKEITTVGVVGAGNMGSGIAQKLAMEGLNVILVDTKEEFVNRGLGTIRRILGEGVDRKILSREQVDATIGRLHGSTDLKALANADMVIEAVFENEKVKKDLFKNLDQVCAQDTILASNTSSFYVAELAKATSRPDRFVGFHYFYHPAKNRLLEVIPHAGTSEQTVKRALEVGRLHAKTTILVKDASGFCVNRFFSPLLTEAVQILDDGIADIPTIEEAAKRAFEIGMGPFELMNVTGIPISVHASATFGRELGSLYGTPRSLPAKMEEGTPYDLSGEPDESKFEMVQDRLYGACLGAAAALVSEGIASIEDTDLGAKVGLRWKQGPFEIMNRIGIEKTYRLVEAMTKRYKDFKMPEILIKQRELGKPFEFHYVNQAVKDGIAYITIKRPEAMNALNEVTVKQLAEQFAAAEANPDVKAIVFQGAGKAFVAGADIRYFIDNIKNNRIDATEAFTRFGHELFLKIENSKKLTVAVLDGLSLGGGSELALACQAIVATPAGSMGFPETAIGIFPGLGGMIRSARHMGTDLAKYYVFTGKGISAQDAFDLGIVTKLVRPQELDNAIREVCSGSKPDKYRAREIPAKFQEMAKVCSPDNVQALLAGKKPEGVSDSLAEATLKAISRKAPLALKKANELMDAQQKVSIPEAIELELAELRYMFSTEDALAGLSSVGGKPPQYKGK</sequence>
<dbReference type="GO" id="GO:0006635">
    <property type="term" value="P:fatty acid beta-oxidation"/>
    <property type="evidence" value="ECO:0007669"/>
    <property type="project" value="TreeGrafter"/>
</dbReference>
<dbReference type="AlphaFoldDB" id="A0A9W6FUE5"/>
<dbReference type="InterPro" id="IPR036291">
    <property type="entry name" value="NAD(P)-bd_dom_sf"/>
</dbReference>
<name>A0A9W6FUE5_9BACT</name>
<feature type="domain" description="3-hydroxyacyl-CoA dehydrogenase NAD binding" evidence="10">
    <location>
        <begin position="6"/>
        <end position="184"/>
    </location>
</feature>
<dbReference type="Gene3D" id="1.10.1040.50">
    <property type="match status" value="1"/>
</dbReference>
<dbReference type="Proteomes" id="UP001144372">
    <property type="component" value="Unassembled WGS sequence"/>
</dbReference>
<dbReference type="PANTHER" id="PTHR23309:SF49">
    <property type="entry name" value="PEROXISOMAL BIFUNCTIONAL ENZYME"/>
    <property type="match status" value="1"/>
</dbReference>
<dbReference type="InterPro" id="IPR008927">
    <property type="entry name" value="6-PGluconate_DH-like_C_sf"/>
</dbReference>
<reference evidence="12" key="1">
    <citation type="submission" date="2022-12" db="EMBL/GenBank/DDBJ databases">
        <title>Reference genome sequencing for broad-spectrum identification of bacterial and archaeal isolates by mass spectrometry.</title>
        <authorList>
            <person name="Sekiguchi Y."/>
            <person name="Tourlousse D.M."/>
        </authorList>
    </citation>
    <scope>NUCLEOTIDE SEQUENCE</scope>
    <source>
        <strain evidence="12">ASRB1</strain>
    </source>
</reference>
<keyword evidence="7" id="KW-0511">Multifunctional enzyme</keyword>
<dbReference type="InterPro" id="IPR029045">
    <property type="entry name" value="ClpP/crotonase-like_dom_sf"/>
</dbReference>